<feature type="non-terminal residue" evidence="2">
    <location>
        <position position="1"/>
    </location>
</feature>
<proteinExistence type="predicted"/>
<keyword evidence="1" id="KW-0472">Membrane</keyword>
<organism evidence="2">
    <name type="scientific">marine metagenome</name>
    <dbReference type="NCBI Taxonomy" id="408172"/>
    <lineage>
        <taxon>unclassified sequences</taxon>
        <taxon>metagenomes</taxon>
        <taxon>ecological metagenomes</taxon>
    </lineage>
</organism>
<sequence>TIFENNYDVMARQALFDLMKAQEAYRAKNNKYTNGLSQLLNQGLKYHNGIVYLEIHAASKNEYRAISLPAESSTARVFVYDTSEGGYYEADEVEVSKYVLGALNFIRSEKEKQKTNILLASILLVSLVFLGFRFVFRYKEKGNNIALISYFISLPALVWAVAILNNVNKDIVLSSKIMILSSIALAIALLCIFTSLRWLKNRNPLTTPTPILGLTGCTLFISLISLGSVAYILVRYYPI</sequence>
<keyword evidence="1" id="KW-1133">Transmembrane helix</keyword>
<accession>A0A382JV05</accession>
<dbReference type="EMBL" id="UINC01076162">
    <property type="protein sequence ID" value="SVC15063.1"/>
    <property type="molecule type" value="Genomic_DNA"/>
</dbReference>
<evidence type="ECO:0000313" key="2">
    <source>
        <dbReference type="EMBL" id="SVC15063.1"/>
    </source>
</evidence>
<evidence type="ECO:0000256" key="1">
    <source>
        <dbReference type="SAM" id="Phobius"/>
    </source>
</evidence>
<feature type="transmembrane region" description="Helical" evidence="1">
    <location>
        <begin position="177"/>
        <end position="199"/>
    </location>
</feature>
<name>A0A382JV05_9ZZZZ</name>
<reference evidence="2" key="1">
    <citation type="submission" date="2018-05" db="EMBL/GenBank/DDBJ databases">
        <authorList>
            <person name="Lanie J.A."/>
            <person name="Ng W.-L."/>
            <person name="Kazmierczak K.M."/>
            <person name="Andrzejewski T.M."/>
            <person name="Davidsen T.M."/>
            <person name="Wayne K.J."/>
            <person name="Tettelin H."/>
            <person name="Glass J.I."/>
            <person name="Rusch D."/>
            <person name="Podicherti R."/>
            <person name="Tsui H.-C.T."/>
            <person name="Winkler M.E."/>
        </authorList>
    </citation>
    <scope>NUCLEOTIDE SEQUENCE</scope>
</reference>
<feature type="transmembrane region" description="Helical" evidence="1">
    <location>
        <begin position="211"/>
        <end position="234"/>
    </location>
</feature>
<feature type="transmembrane region" description="Helical" evidence="1">
    <location>
        <begin position="117"/>
        <end position="135"/>
    </location>
</feature>
<protein>
    <submittedName>
        <fullName evidence="2">Uncharacterized protein</fullName>
    </submittedName>
</protein>
<keyword evidence="1" id="KW-0812">Transmembrane</keyword>
<feature type="transmembrane region" description="Helical" evidence="1">
    <location>
        <begin position="147"/>
        <end position="165"/>
    </location>
</feature>
<gene>
    <name evidence="2" type="ORF">METZ01_LOCUS267917</name>
</gene>
<dbReference type="AlphaFoldDB" id="A0A382JV05"/>